<dbReference type="PIRSF" id="PIRSF039117">
    <property type="entry name" value="KaiC"/>
    <property type="match status" value="1"/>
</dbReference>
<keyword evidence="4" id="KW-0677">Repeat</keyword>
<keyword evidence="5" id="KW-0418">Kinase</keyword>
<dbReference type="EC" id="2.7.11.1" evidence="1"/>
<dbReference type="Proteomes" id="UP000324143">
    <property type="component" value="Unassembled WGS sequence"/>
</dbReference>
<dbReference type="InterPro" id="IPR010624">
    <property type="entry name" value="KaiC_dom"/>
</dbReference>
<dbReference type="InterPro" id="IPR027417">
    <property type="entry name" value="P-loop_NTPase"/>
</dbReference>
<dbReference type="InterPro" id="IPR051347">
    <property type="entry name" value="Circadian_clock_KaiC-rel"/>
</dbReference>
<dbReference type="PRINTS" id="PR01874">
    <property type="entry name" value="DNAREPAIRADA"/>
</dbReference>
<evidence type="ECO:0000256" key="6">
    <source>
        <dbReference type="ARBA" id="ARBA00022801"/>
    </source>
</evidence>
<dbReference type="PANTHER" id="PTHR42926:SF1">
    <property type="entry name" value="CIRCADIAN CLOCK OSCILLATOR PROTEIN KAIC 1"/>
    <property type="match status" value="1"/>
</dbReference>
<dbReference type="InterPro" id="IPR030665">
    <property type="entry name" value="KaiC"/>
</dbReference>
<evidence type="ECO:0000256" key="2">
    <source>
        <dbReference type="ARBA" id="ARBA00022553"/>
    </source>
</evidence>
<sequence>MGSNRVKTGLVDLDEILNGGLIRGNIYLLRGGPGIGKTTFGFHYLTHSKSEKNVFITFTEKSVEIQKNAKKMGFDLSGVRFLDLIPGKEVFVEDETYNLFYSSEVENGNFTEKIVEFIEKEKPDKIFIDSITQYQYMMDNDYQYRKQILSFFEFLKNQKATVIITSEISNKIDDDDLQFLTDGIIELKSENEIRKLKIKKFRGSSFSKGWHHYKITHKGIIVFPILRPKKYSAIFTKEKITSGVSEIDNLLHGGFTEGTSTLISGPAGVGKTTFGTLFMKEAASRGERSVIFLFDENKETFLHRCESVQIPVKSMINKGTLKVYFVEPLEYSTHQFSKLLKIEAENENTNLIMIDSVKGYELALRGEDIKRDLTAKIRYLKNMGKTVLLISEMGKMSGDVFKITDSGISYIADNVVFLKYVEWDSKLHKTIGVLKQRTSGFENSLREFKITKDGVKVGSPLHNMQRILSGTPIKNNKNKI</sequence>
<dbReference type="SMART" id="SM00382">
    <property type="entry name" value="AAA"/>
    <property type="match status" value="2"/>
</dbReference>
<evidence type="ECO:0000313" key="9">
    <source>
        <dbReference type="Proteomes" id="UP000324143"/>
    </source>
</evidence>
<reference evidence="8" key="1">
    <citation type="submission" date="2019-08" db="EMBL/GenBank/DDBJ databases">
        <title>Genomic characterization of a novel candidate phylum (ARYD3) from a high temperature, high salinity tertiary oil reservoir in north central Oklahoma, USA.</title>
        <authorList>
            <person name="Youssef N.H."/>
            <person name="Yadav A."/>
            <person name="Elshahed M.S."/>
        </authorList>
    </citation>
    <scope>NUCLEOTIDE SEQUENCE [LARGE SCALE GENOMIC DNA]</scope>
    <source>
        <strain evidence="8">ARYD3</strain>
    </source>
</reference>
<gene>
    <name evidence="8" type="ORF">FXF47_05520</name>
</gene>
<dbReference type="PROSITE" id="PS51146">
    <property type="entry name" value="KAIC"/>
    <property type="match status" value="2"/>
</dbReference>
<keyword evidence="6" id="KW-0378">Hydrolase</keyword>
<dbReference type="EMBL" id="VSIX01000050">
    <property type="protein sequence ID" value="TYB31160.1"/>
    <property type="molecule type" value="Genomic_DNA"/>
</dbReference>
<dbReference type="InterPro" id="IPR003593">
    <property type="entry name" value="AAA+_ATPase"/>
</dbReference>
<dbReference type="SUPFAM" id="SSF52540">
    <property type="entry name" value="P-loop containing nucleoside triphosphate hydrolases"/>
    <property type="match status" value="2"/>
</dbReference>
<dbReference type="AlphaFoldDB" id="A0A5D0MIB0"/>
<dbReference type="GO" id="GO:0005524">
    <property type="term" value="F:ATP binding"/>
    <property type="evidence" value="ECO:0007669"/>
    <property type="project" value="InterPro"/>
</dbReference>
<evidence type="ECO:0000256" key="5">
    <source>
        <dbReference type="ARBA" id="ARBA00022777"/>
    </source>
</evidence>
<keyword evidence="9" id="KW-1185">Reference proteome</keyword>
<dbReference type="GO" id="GO:0004674">
    <property type="term" value="F:protein serine/threonine kinase activity"/>
    <property type="evidence" value="ECO:0007669"/>
    <property type="project" value="UniProtKB-EC"/>
</dbReference>
<feature type="domain" description="KaiC" evidence="7">
    <location>
        <begin position="238"/>
        <end position="471"/>
    </location>
</feature>
<proteinExistence type="predicted"/>
<dbReference type="Pfam" id="PF06745">
    <property type="entry name" value="ATPase"/>
    <property type="match status" value="2"/>
</dbReference>
<dbReference type="PANTHER" id="PTHR42926">
    <property type="match status" value="1"/>
</dbReference>
<dbReference type="Gene3D" id="3.40.50.300">
    <property type="entry name" value="P-loop containing nucleotide triphosphate hydrolases"/>
    <property type="match status" value="2"/>
</dbReference>
<organism evidence="8 9">
    <name type="scientific">Candidatus Mcinerneyibacterium aminivorans</name>
    <dbReference type="NCBI Taxonomy" id="2703815"/>
    <lineage>
        <taxon>Bacteria</taxon>
        <taxon>Candidatus Macinerneyibacteriota</taxon>
        <taxon>Candidatus Mcinerneyibacteria</taxon>
        <taxon>Candidatus Mcinerneyibacteriales</taxon>
        <taxon>Candidatus Mcinerneyibacteriaceae</taxon>
        <taxon>Candidatus Mcinerneyibacterium</taxon>
    </lineage>
</organism>
<evidence type="ECO:0000313" key="8">
    <source>
        <dbReference type="EMBL" id="TYB31160.1"/>
    </source>
</evidence>
<keyword evidence="2" id="KW-0597">Phosphoprotein</keyword>
<name>A0A5D0MIB0_9BACT</name>
<feature type="domain" description="KaiC" evidence="7">
    <location>
        <begin position="4"/>
        <end position="236"/>
    </location>
</feature>
<evidence type="ECO:0000256" key="4">
    <source>
        <dbReference type="ARBA" id="ARBA00022737"/>
    </source>
</evidence>
<keyword evidence="3" id="KW-0808">Transferase</keyword>
<protein>
    <recommendedName>
        <fullName evidence="1">non-specific serine/threonine protein kinase</fullName>
        <ecNumber evidence="1">2.7.11.1</ecNumber>
    </recommendedName>
</protein>
<evidence type="ECO:0000256" key="3">
    <source>
        <dbReference type="ARBA" id="ARBA00022679"/>
    </source>
</evidence>
<evidence type="ECO:0000256" key="1">
    <source>
        <dbReference type="ARBA" id="ARBA00012513"/>
    </source>
</evidence>
<evidence type="ECO:0000259" key="7">
    <source>
        <dbReference type="PROSITE" id="PS51146"/>
    </source>
</evidence>
<dbReference type="GO" id="GO:0016787">
    <property type="term" value="F:hydrolase activity"/>
    <property type="evidence" value="ECO:0007669"/>
    <property type="project" value="UniProtKB-KW"/>
</dbReference>
<dbReference type="InterPro" id="IPR014774">
    <property type="entry name" value="KaiC-like_dom"/>
</dbReference>
<comment type="caution">
    <text evidence="8">The sequence shown here is derived from an EMBL/GenBank/DDBJ whole genome shotgun (WGS) entry which is preliminary data.</text>
</comment>
<accession>A0A5D0MIB0</accession>